<feature type="region of interest" description="Disordered" evidence="1">
    <location>
        <begin position="161"/>
        <end position="224"/>
    </location>
</feature>
<dbReference type="Proteomes" id="UP001551695">
    <property type="component" value="Unassembled WGS sequence"/>
</dbReference>
<gene>
    <name evidence="2" type="ORF">AB0I48_19500</name>
</gene>
<dbReference type="RefSeq" id="WP_357785484.1">
    <property type="nucleotide sequence ID" value="NZ_JBFAKC010000008.1"/>
</dbReference>
<reference evidence="2 3" key="1">
    <citation type="submission" date="2024-06" db="EMBL/GenBank/DDBJ databases">
        <title>The Natural Products Discovery Center: Release of the First 8490 Sequenced Strains for Exploring Actinobacteria Biosynthetic Diversity.</title>
        <authorList>
            <person name="Kalkreuter E."/>
            <person name="Kautsar S.A."/>
            <person name="Yang D."/>
            <person name="Bader C.D."/>
            <person name="Teijaro C.N."/>
            <person name="Fluegel L."/>
            <person name="Davis C.M."/>
            <person name="Simpson J.R."/>
            <person name="Lauterbach L."/>
            <person name="Steele A.D."/>
            <person name="Gui C."/>
            <person name="Meng S."/>
            <person name="Li G."/>
            <person name="Viehrig K."/>
            <person name="Ye F."/>
            <person name="Su P."/>
            <person name="Kiefer A.F."/>
            <person name="Nichols A."/>
            <person name="Cepeda A.J."/>
            <person name="Yan W."/>
            <person name="Fan B."/>
            <person name="Jiang Y."/>
            <person name="Adhikari A."/>
            <person name="Zheng C.-J."/>
            <person name="Schuster L."/>
            <person name="Cowan T.M."/>
            <person name="Smanski M.J."/>
            <person name="Chevrette M.G."/>
            <person name="De Carvalho L.P.S."/>
            <person name="Shen B."/>
        </authorList>
    </citation>
    <scope>NUCLEOTIDE SEQUENCE [LARGE SCALE GENOMIC DNA]</scope>
    <source>
        <strain evidence="2 3">NPDC050403</strain>
    </source>
</reference>
<evidence type="ECO:0000313" key="2">
    <source>
        <dbReference type="EMBL" id="MEV0709754.1"/>
    </source>
</evidence>
<keyword evidence="3" id="KW-1185">Reference proteome</keyword>
<name>A0ABV3FWF9_9NOCA</name>
<feature type="compositionally biased region" description="Basic and acidic residues" evidence="1">
    <location>
        <begin position="195"/>
        <end position="224"/>
    </location>
</feature>
<protein>
    <recommendedName>
        <fullName evidence="4">Condensation domain-containing protein</fullName>
    </recommendedName>
</protein>
<comment type="caution">
    <text evidence="2">The sequence shown here is derived from an EMBL/GenBank/DDBJ whole genome shotgun (WGS) entry which is preliminary data.</text>
</comment>
<dbReference type="EMBL" id="JBFAKC010000008">
    <property type="protein sequence ID" value="MEV0709754.1"/>
    <property type="molecule type" value="Genomic_DNA"/>
</dbReference>
<evidence type="ECO:0000256" key="1">
    <source>
        <dbReference type="SAM" id="MobiDB-lite"/>
    </source>
</evidence>
<accession>A0ABV3FWF9</accession>
<evidence type="ECO:0000313" key="3">
    <source>
        <dbReference type="Proteomes" id="UP001551695"/>
    </source>
</evidence>
<sequence>MSRDRRSSAQHPDRLTVVDEIFLRTHRNLGTPIALQGLWRTADHVDRASLEAVHSALRSGPLGRRVIRPAVLGARRRWQPTVRAHTFDYDERPIPISALFDWADRLGYDLDPEFGPGWRLAATRLDDGGSLVSLTCSHALADGRALVIAADRAIGSAMRTGMDATVGERPERPGGTSDESFGAAGIHGSSTARADSSRDRHTDPVGEREFDPVRKARPYPERDSDWSDAMRQWRIVLGGTARALRGGGARAAKRTVEPLPEKDPGRAAITCGAVVQCPTTEWEAAARSRGGTGNSLFIWLVANILWASGFPGDTIEASLPVDTRDEPCVDNDLAMTQITVTRDDGPARIREKSRAAYEYRMTAPSGMPEEILQVIPDRLAHKLSAGAGERDILCSNIGPLPDSLLTLGPHRCIGVAARAIHPGLSANRVPRTKLSGYLCTIGGDVVLSLVSLDPVRIPSAAVLRELLEKVGGPLLPFTTW</sequence>
<dbReference type="SUPFAM" id="SSF52777">
    <property type="entry name" value="CoA-dependent acyltransferases"/>
    <property type="match status" value="1"/>
</dbReference>
<proteinExistence type="predicted"/>
<evidence type="ECO:0008006" key="4">
    <source>
        <dbReference type="Google" id="ProtNLM"/>
    </source>
</evidence>
<organism evidence="2 3">
    <name type="scientific">Nocardia aurea</name>
    <dbReference type="NCBI Taxonomy" id="2144174"/>
    <lineage>
        <taxon>Bacteria</taxon>
        <taxon>Bacillati</taxon>
        <taxon>Actinomycetota</taxon>
        <taxon>Actinomycetes</taxon>
        <taxon>Mycobacteriales</taxon>
        <taxon>Nocardiaceae</taxon>
        <taxon>Nocardia</taxon>
    </lineage>
</organism>